<reference evidence="2" key="1">
    <citation type="journal article" date="2021" name="PeerJ">
        <title>Extensive microbial diversity within the chicken gut microbiome revealed by metagenomics and culture.</title>
        <authorList>
            <person name="Gilroy R."/>
            <person name="Ravi A."/>
            <person name="Getino M."/>
            <person name="Pursley I."/>
            <person name="Horton D.L."/>
            <person name="Alikhan N.F."/>
            <person name="Baker D."/>
            <person name="Gharbi K."/>
            <person name="Hall N."/>
            <person name="Watson M."/>
            <person name="Adriaenssens E.M."/>
            <person name="Foster-Nyarko E."/>
            <person name="Jarju S."/>
            <person name="Secka A."/>
            <person name="Antonio M."/>
            <person name="Oren A."/>
            <person name="Chaudhuri R.R."/>
            <person name="La Ragione R."/>
            <person name="Hildebrand F."/>
            <person name="Pallen M.J."/>
        </authorList>
    </citation>
    <scope>NUCLEOTIDE SEQUENCE</scope>
    <source>
        <strain evidence="2">ChiGjej1B1-98</strain>
    </source>
</reference>
<dbReference type="InterPro" id="IPR002933">
    <property type="entry name" value="Peptidase_M20"/>
</dbReference>
<accession>A0A9D1YV49</accession>
<sequence>DAHVAGLMGAVRALQENRGHWKGTYIAVFQPAEELGSGAHAMVADGLTHAVPRPDACFAAHVLPGEPGQVFSAPGPVLSALDVTRVVVYGRGGHGSMPHLTVDPIVLASAIVQRLQGIVSREVAPGTFALVTVGSLHAGSTSNIISDSAELQIDIRSYDEDVQDRLRAAVERIVRAECAASGSPREPEFHYDVPCPVTVNDAALTATVSTAFREAFGDDATSASRVTASEDFDAIPAAFDSPYCYWFVGSTPKELWDAASAGEVGAEIPSNHSPAFAPTPVPTLERLSASHIAAALTLLRP</sequence>
<comment type="caution">
    <text evidence="2">The sequence shown here is derived from an EMBL/GenBank/DDBJ whole genome shotgun (WGS) entry which is preliminary data.</text>
</comment>
<dbReference type="InterPro" id="IPR017439">
    <property type="entry name" value="Amidohydrolase"/>
</dbReference>
<dbReference type="SUPFAM" id="SSF55031">
    <property type="entry name" value="Bacterial exopeptidase dimerisation domain"/>
    <property type="match status" value="1"/>
</dbReference>
<dbReference type="Gene3D" id="3.30.70.360">
    <property type="match status" value="1"/>
</dbReference>
<gene>
    <name evidence="2" type="ORF">H9830_06490</name>
</gene>
<dbReference type="Proteomes" id="UP000824005">
    <property type="component" value="Unassembled WGS sequence"/>
</dbReference>
<proteinExistence type="predicted"/>
<dbReference type="InterPro" id="IPR036264">
    <property type="entry name" value="Bact_exopeptidase_dim_dom"/>
</dbReference>
<dbReference type="AlphaFoldDB" id="A0A9D1YV49"/>
<dbReference type="Pfam" id="PF01546">
    <property type="entry name" value="Peptidase_M20"/>
    <property type="match status" value="1"/>
</dbReference>
<evidence type="ECO:0000313" key="2">
    <source>
        <dbReference type="EMBL" id="HIY65908.1"/>
    </source>
</evidence>
<dbReference type="Pfam" id="PF07687">
    <property type="entry name" value="M20_dimer"/>
    <property type="match status" value="1"/>
</dbReference>
<dbReference type="EMBL" id="DXDC01000191">
    <property type="protein sequence ID" value="HIY65908.1"/>
    <property type="molecule type" value="Genomic_DNA"/>
</dbReference>
<dbReference type="GO" id="GO:0016787">
    <property type="term" value="F:hydrolase activity"/>
    <property type="evidence" value="ECO:0007669"/>
    <property type="project" value="InterPro"/>
</dbReference>
<dbReference type="PANTHER" id="PTHR11014">
    <property type="entry name" value="PEPTIDASE M20 FAMILY MEMBER"/>
    <property type="match status" value="1"/>
</dbReference>
<protein>
    <submittedName>
        <fullName evidence="2">Amidohydrolase</fullName>
    </submittedName>
</protein>
<dbReference type="InterPro" id="IPR011650">
    <property type="entry name" value="Peptidase_M20_dimer"/>
</dbReference>
<evidence type="ECO:0000313" key="3">
    <source>
        <dbReference type="Proteomes" id="UP000824005"/>
    </source>
</evidence>
<reference evidence="2" key="2">
    <citation type="submission" date="2021-04" db="EMBL/GenBank/DDBJ databases">
        <authorList>
            <person name="Gilroy R."/>
        </authorList>
    </citation>
    <scope>NUCLEOTIDE SEQUENCE</scope>
    <source>
        <strain evidence="2">ChiGjej1B1-98</strain>
    </source>
</reference>
<dbReference type="Gene3D" id="3.40.630.10">
    <property type="entry name" value="Zn peptidases"/>
    <property type="match status" value="1"/>
</dbReference>
<dbReference type="NCBIfam" id="TIGR01891">
    <property type="entry name" value="amidohydrolases"/>
    <property type="match status" value="1"/>
</dbReference>
<dbReference type="SUPFAM" id="SSF53187">
    <property type="entry name" value="Zn-dependent exopeptidases"/>
    <property type="match status" value="1"/>
</dbReference>
<evidence type="ECO:0000259" key="1">
    <source>
        <dbReference type="Pfam" id="PF07687"/>
    </source>
</evidence>
<feature type="non-terminal residue" evidence="2">
    <location>
        <position position="1"/>
    </location>
</feature>
<feature type="domain" description="Peptidase M20 dimerisation" evidence="1">
    <location>
        <begin position="85"/>
        <end position="179"/>
    </location>
</feature>
<dbReference type="PANTHER" id="PTHR11014:SF63">
    <property type="entry name" value="METALLOPEPTIDASE, PUTATIVE (AFU_ORTHOLOGUE AFUA_6G09600)-RELATED"/>
    <property type="match status" value="1"/>
</dbReference>
<organism evidence="2 3">
    <name type="scientific">Candidatus Agrococcus pullicola</name>
    <dbReference type="NCBI Taxonomy" id="2838429"/>
    <lineage>
        <taxon>Bacteria</taxon>
        <taxon>Bacillati</taxon>
        <taxon>Actinomycetota</taxon>
        <taxon>Actinomycetes</taxon>
        <taxon>Micrococcales</taxon>
        <taxon>Microbacteriaceae</taxon>
        <taxon>Agrococcus</taxon>
    </lineage>
</organism>
<name>A0A9D1YV49_9MICO</name>